<comment type="caution">
    <text evidence="2">The sequence shown here is derived from an EMBL/GenBank/DDBJ whole genome shotgun (WGS) entry which is preliminary data.</text>
</comment>
<dbReference type="OrthoDB" id="288726at2759"/>
<sequence>MEVDKSGGSRRGEVYLRQMSIVDPFLYVLCDAAIVQLNYLEDCLQEFFPVQLFSSLLDATWPGFSGKALPTWATGAPLLVFSFCQFCELQQTADKEIQVGVAKIEETEGILGSWKSTVKTKTQVQEHRWNWTTTWRLDMTSEGARERLTLLSGSRGTTLETVTTPPAEPHQPRPTAECAPTLELDMTWLARRLRNGTVDFAVNRTAPDCHTPARNQDIQAALRFFNNAHTFGEKAANTLLSELGTLLSQDPGDVFQPVSALFALEGSGSSEASRPVLAADMDVVLAWHRRSLLAHREGQHQRLERTAAGSDDKLDRSLVSLLIVVQEMASLARQMTSAIRELERMLYDQLTAAIGKKLLPIDFGEYMEFHGRELLREEYQTSSFVFAVRRAQHHPEGTVSIEAPGRHSHQAISTFSLHRAEAPAMRMQLSSAATISLTGEHFVHAAVFHRFARHGQQDLRLVARARQLSCFVLLVGKIISSDTFKPTAALIIQNKDDLVIPLLLETVPSPKEFLDSIQSLSPEQQRFAKAFRKMQLSSSLFALAIVQIKPALEKVLNLPENSLTKEIQLTQDLIELFVRYQVAPDLMSYEPWSSLAGLAEKAARVGAAEKLGVVKAHVKSLWETIAASKQKQLQEKEEETKMYKMESCGAEGCSSYAGRPQASTEAVDAQWSNYREEPKDVPSMRFAKHDGGRQELGETVMYMSAMPKSGKIQKAVGPMLQTASAQEDPRSPPASPPQAPQPSPPQAPPSSSSQGPAAAQADSSGTVDYTALPHRLDANYLKFDTDAVLRPTNIDVATVWTKQEQPGLLGEPRTRQLRAADQREETNKAFDLLDALSRSGAEALESSLHILVAATHCFDETILNTLVQQPLGLMTAPLLQLVNPAEADRVRHSAGSLRQGPHIAQRVTLRRPGVTSHGAEQCTVKVSSHAMEMKHS</sequence>
<feature type="compositionally biased region" description="Pro residues" evidence="1">
    <location>
        <begin position="731"/>
        <end position="748"/>
    </location>
</feature>
<reference evidence="2" key="1">
    <citation type="submission" date="2021-02" db="EMBL/GenBank/DDBJ databases">
        <authorList>
            <person name="Dougan E. K."/>
            <person name="Rhodes N."/>
            <person name="Thang M."/>
            <person name="Chan C."/>
        </authorList>
    </citation>
    <scope>NUCLEOTIDE SEQUENCE</scope>
</reference>
<dbReference type="AlphaFoldDB" id="A0A812G046"/>
<evidence type="ECO:0000256" key="1">
    <source>
        <dbReference type="SAM" id="MobiDB-lite"/>
    </source>
</evidence>
<protein>
    <submittedName>
        <fullName evidence="2">Uncharacterized protein</fullName>
    </submittedName>
</protein>
<dbReference type="EMBL" id="CAJNDS010000001">
    <property type="protein sequence ID" value="CAE6909179.1"/>
    <property type="molecule type" value="Genomic_DNA"/>
</dbReference>
<feature type="compositionally biased region" description="Low complexity" evidence="1">
    <location>
        <begin position="749"/>
        <end position="764"/>
    </location>
</feature>
<dbReference type="Proteomes" id="UP000604046">
    <property type="component" value="Unassembled WGS sequence"/>
</dbReference>
<accession>A0A812G046</accession>
<proteinExistence type="predicted"/>
<name>A0A812G046_9DINO</name>
<evidence type="ECO:0000313" key="3">
    <source>
        <dbReference type="Proteomes" id="UP000604046"/>
    </source>
</evidence>
<keyword evidence="3" id="KW-1185">Reference proteome</keyword>
<feature type="region of interest" description="Disordered" evidence="1">
    <location>
        <begin position="719"/>
        <end position="765"/>
    </location>
</feature>
<evidence type="ECO:0000313" key="2">
    <source>
        <dbReference type="EMBL" id="CAE6909179.1"/>
    </source>
</evidence>
<organism evidence="2 3">
    <name type="scientific">Symbiodinium natans</name>
    <dbReference type="NCBI Taxonomy" id="878477"/>
    <lineage>
        <taxon>Eukaryota</taxon>
        <taxon>Sar</taxon>
        <taxon>Alveolata</taxon>
        <taxon>Dinophyceae</taxon>
        <taxon>Suessiales</taxon>
        <taxon>Symbiodiniaceae</taxon>
        <taxon>Symbiodinium</taxon>
    </lineage>
</organism>
<gene>
    <name evidence="2" type="ORF">SNAT2548_LOCUS25</name>
</gene>